<evidence type="ECO:0000259" key="5">
    <source>
        <dbReference type="SMART" id="SM01166"/>
    </source>
</evidence>
<protein>
    <recommendedName>
        <fullName evidence="4">Coronin</fullName>
    </recommendedName>
</protein>
<dbReference type="SMART" id="SM00320">
    <property type="entry name" value="WD40"/>
    <property type="match status" value="3"/>
</dbReference>
<feature type="repeat" description="WD" evidence="3">
    <location>
        <begin position="127"/>
        <end position="169"/>
    </location>
</feature>
<evidence type="ECO:0000313" key="7">
    <source>
        <dbReference type="Proteomes" id="UP000264840"/>
    </source>
</evidence>
<dbReference type="SMART" id="SM01166">
    <property type="entry name" value="DUF1899"/>
    <property type="match status" value="1"/>
</dbReference>
<dbReference type="Pfam" id="PF16300">
    <property type="entry name" value="WD40_4"/>
    <property type="match status" value="1"/>
</dbReference>
<dbReference type="InterPro" id="IPR001680">
    <property type="entry name" value="WD40_rpt"/>
</dbReference>
<dbReference type="FunFam" id="2.130.10.10:FF:003604">
    <property type="entry name" value="Coronin"/>
    <property type="match status" value="1"/>
</dbReference>
<evidence type="ECO:0000313" key="6">
    <source>
        <dbReference type="Ensembl" id="ENSHBUP00000019291.1"/>
    </source>
</evidence>
<dbReference type="PROSITE" id="PS50082">
    <property type="entry name" value="WD_REPEATS_2"/>
    <property type="match status" value="2"/>
</dbReference>
<dbReference type="InterPro" id="IPR015943">
    <property type="entry name" value="WD40/YVTN_repeat-like_dom_sf"/>
</dbReference>
<evidence type="ECO:0000256" key="2">
    <source>
        <dbReference type="ARBA" id="ARBA00022737"/>
    </source>
</evidence>
<dbReference type="PROSITE" id="PS50294">
    <property type="entry name" value="WD_REPEATS_REGION"/>
    <property type="match status" value="1"/>
</dbReference>
<evidence type="ECO:0000256" key="4">
    <source>
        <dbReference type="RuleBase" id="RU280818"/>
    </source>
</evidence>
<dbReference type="Gene3D" id="2.130.10.10">
    <property type="entry name" value="YVTN repeat-like/Quinoprotein amine dehydrogenase"/>
    <property type="match status" value="1"/>
</dbReference>
<dbReference type="AlphaFoldDB" id="A0A3Q2W3J8"/>
<reference evidence="6" key="1">
    <citation type="submission" date="2025-08" db="UniProtKB">
        <authorList>
            <consortium name="Ensembl"/>
        </authorList>
    </citation>
    <scope>IDENTIFICATION</scope>
</reference>
<keyword evidence="2 4" id="KW-0677">Repeat</keyword>
<dbReference type="PANTHER" id="PTHR10856">
    <property type="entry name" value="CORONIN"/>
    <property type="match status" value="1"/>
</dbReference>
<reference evidence="6" key="2">
    <citation type="submission" date="2025-09" db="UniProtKB">
        <authorList>
            <consortium name="Ensembl"/>
        </authorList>
    </citation>
    <scope>IDENTIFICATION</scope>
</reference>
<organism evidence="6 7">
    <name type="scientific">Haplochromis burtoni</name>
    <name type="common">Burton's mouthbrooder</name>
    <name type="synonym">Chromis burtoni</name>
    <dbReference type="NCBI Taxonomy" id="8153"/>
    <lineage>
        <taxon>Eukaryota</taxon>
        <taxon>Metazoa</taxon>
        <taxon>Chordata</taxon>
        <taxon>Craniata</taxon>
        <taxon>Vertebrata</taxon>
        <taxon>Euteleostomi</taxon>
        <taxon>Actinopterygii</taxon>
        <taxon>Neopterygii</taxon>
        <taxon>Teleostei</taxon>
        <taxon>Neoteleostei</taxon>
        <taxon>Acanthomorphata</taxon>
        <taxon>Ovalentaria</taxon>
        <taxon>Cichlomorphae</taxon>
        <taxon>Cichliformes</taxon>
        <taxon>Cichlidae</taxon>
        <taxon>African cichlids</taxon>
        <taxon>Pseudocrenilabrinae</taxon>
        <taxon>Haplochromini</taxon>
        <taxon>Haplochromis</taxon>
    </lineage>
</organism>
<dbReference type="InterPro" id="IPR019775">
    <property type="entry name" value="WD40_repeat_CS"/>
</dbReference>
<dbReference type="Ensembl" id="ENSHBUT00000028589.1">
    <property type="protein sequence ID" value="ENSHBUP00000019291.1"/>
    <property type="gene ID" value="ENSHBUG00000021486.1"/>
</dbReference>
<dbReference type="PROSITE" id="PS00678">
    <property type="entry name" value="WD_REPEATS_1"/>
    <property type="match status" value="1"/>
</dbReference>
<evidence type="ECO:0000256" key="3">
    <source>
        <dbReference type="PROSITE-ProRule" id="PRU00221"/>
    </source>
</evidence>
<dbReference type="PANTHER" id="PTHR10856:SF23">
    <property type="entry name" value="CORONIN-6"/>
    <property type="match status" value="1"/>
</dbReference>
<feature type="repeat" description="WD" evidence="3">
    <location>
        <begin position="77"/>
        <end position="119"/>
    </location>
</feature>
<dbReference type="InterPro" id="IPR015048">
    <property type="entry name" value="DUF1899"/>
</dbReference>
<proteinExistence type="inferred from homology"/>
<name>A0A3Q2W3J8_HAPBU</name>
<dbReference type="SUPFAM" id="SSF50978">
    <property type="entry name" value="WD40 repeat-like"/>
    <property type="match status" value="1"/>
</dbReference>
<dbReference type="Pfam" id="PF00400">
    <property type="entry name" value="WD40"/>
    <property type="match status" value="3"/>
</dbReference>
<dbReference type="InterPro" id="IPR036322">
    <property type="entry name" value="WD40_repeat_dom_sf"/>
</dbReference>
<keyword evidence="1 3" id="KW-0853">WD repeat</keyword>
<accession>A0A3Q2W3J8</accession>
<dbReference type="Pfam" id="PF08953">
    <property type="entry name" value="DUF1899"/>
    <property type="match status" value="1"/>
</dbReference>
<keyword evidence="7" id="KW-1185">Reference proteome</keyword>
<dbReference type="SMART" id="SM01167">
    <property type="entry name" value="DUF1900"/>
    <property type="match status" value="1"/>
</dbReference>
<dbReference type="InterPro" id="IPR015505">
    <property type="entry name" value="Coronin"/>
</dbReference>
<sequence length="428" mass="48129">MSRSIVRQSKFRHVFGQAVKAEQGYDDIRVSKVTWDSSFCAVNPKFLAVIVESSGGGAFLVLPLSKTGRVDKNYPLVIGHSGPVLDIDWCPHDDNILASCSEDCTAMVWQIPDHALTRPLSDPVVVLEGHSKRVGIVSWHPTARNILLTAGSDNLIIIWNVGTGEPLISMDDHPDLIYSVSWNRNGSLFCTTCKDRRLRVCDPRKREVVATNFEEPIALLELDTSNGVLLPYYDPDANMVYLCGKGDSSVRYFEITEEPPYVHYLNTFSSKEPQRGMGFMPKRGVDVSKWMNLRLYFLLHTNVSVVPLIFPVAQSDLFQDDLYPDTAGPEPAMEPEEWLDGRDEDPILVSMRQGYVPPKSRELKVVKKNVLDSRPTTRRSMSTLDTNSLPLLERLLEEIQNLKATVLSQEKRICDLENKLSQYTNGSA</sequence>
<dbReference type="GO" id="GO:0051015">
    <property type="term" value="F:actin filament binding"/>
    <property type="evidence" value="ECO:0007669"/>
    <property type="project" value="TreeGrafter"/>
</dbReference>
<dbReference type="Proteomes" id="UP000264840">
    <property type="component" value="Unplaced"/>
</dbReference>
<comment type="similarity">
    <text evidence="4">Belongs to the WD repeat coronin family.</text>
</comment>
<dbReference type="GO" id="GO:0016477">
    <property type="term" value="P:cell migration"/>
    <property type="evidence" value="ECO:0007669"/>
    <property type="project" value="TreeGrafter"/>
</dbReference>
<evidence type="ECO:0000256" key="1">
    <source>
        <dbReference type="ARBA" id="ARBA00022574"/>
    </source>
</evidence>
<dbReference type="GO" id="GO:0007015">
    <property type="term" value="P:actin filament organization"/>
    <property type="evidence" value="ECO:0007669"/>
    <property type="project" value="TreeGrafter"/>
</dbReference>
<dbReference type="GeneTree" id="ENSGT00940000159031"/>
<feature type="domain" description="DUF1899" evidence="5">
    <location>
        <begin position="4"/>
        <end position="68"/>
    </location>
</feature>